<dbReference type="Proteomes" id="UP000820818">
    <property type="component" value="Linkage Group LG6"/>
</dbReference>
<organism evidence="1 2">
    <name type="scientific">Daphnia sinensis</name>
    <dbReference type="NCBI Taxonomy" id="1820382"/>
    <lineage>
        <taxon>Eukaryota</taxon>
        <taxon>Metazoa</taxon>
        <taxon>Ecdysozoa</taxon>
        <taxon>Arthropoda</taxon>
        <taxon>Crustacea</taxon>
        <taxon>Branchiopoda</taxon>
        <taxon>Diplostraca</taxon>
        <taxon>Cladocera</taxon>
        <taxon>Anomopoda</taxon>
        <taxon>Daphniidae</taxon>
        <taxon>Daphnia</taxon>
        <taxon>Daphnia similis group</taxon>
    </lineage>
</organism>
<keyword evidence="2" id="KW-1185">Reference proteome</keyword>
<dbReference type="AlphaFoldDB" id="A0AAD5L7A4"/>
<comment type="caution">
    <text evidence="1">The sequence shown here is derived from an EMBL/GenBank/DDBJ whole genome shotgun (WGS) entry which is preliminary data.</text>
</comment>
<evidence type="ECO:0000313" key="1">
    <source>
        <dbReference type="EMBL" id="KAI9556640.1"/>
    </source>
</evidence>
<dbReference type="EMBL" id="WJBH02000006">
    <property type="protein sequence ID" value="KAI9556640.1"/>
    <property type="molecule type" value="Genomic_DNA"/>
</dbReference>
<protein>
    <submittedName>
        <fullName evidence="1">Uncharacterized protein</fullName>
    </submittedName>
</protein>
<name>A0AAD5L7A4_9CRUS</name>
<proteinExistence type="predicted"/>
<evidence type="ECO:0000313" key="2">
    <source>
        <dbReference type="Proteomes" id="UP000820818"/>
    </source>
</evidence>
<reference evidence="1 2" key="1">
    <citation type="submission" date="2022-05" db="EMBL/GenBank/DDBJ databases">
        <title>A multi-omics perspective on studying reproductive biology in Daphnia sinensis.</title>
        <authorList>
            <person name="Jia J."/>
        </authorList>
    </citation>
    <scope>NUCLEOTIDE SEQUENCE [LARGE SCALE GENOMIC DNA]</scope>
    <source>
        <strain evidence="1 2">WSL</strain>
    </source>
</reference>
<sequence length="91" mass="10238">MNIKCAIVKTYRFEVFTLGTDVVQTASINSYAQFYRLTRLPFRSTFDYSAGPDGQKGSPRKERTVSYVKRSVTVTRRILAVATTCGRKSCA</sequence>
<accession>A0AAD5L7A4</accession>
<gene>
    <name evidence="1" type="ORF">GHT06_016430</name>
</gene>